<evidence type="ECO:0000256" key="2">
    <source>
        <dbReference type="ARBA" id="ARBA00022771"/>
    </source>
</evidence>
<organism evidence="5">
    <name type="scientific">viral metagenome</name>
    <dbReference type="NCBI Taxonomy" id="1070528"/>
    <lineage>
        <taxon>unclassified sequences</taxon>
        <taxon>metagenomes</taxon>
        <taxon>organismal metagenomes</taxon>
    </lineage>
</organism>
<dbReference type="InterPro" id="IPR012164">
    <property type="entry name" value="Rpa12/Rpb9/Rpc10/TFS"/>
</dbReference>
<protein>
    <recommendedName>
        <fullName evidence="4">TFIIS-type domain-containing protein</fullName>
    </recommendedName>
</protein>
<evidence type="ECO:0000259" key="4">
    <source>
        <dbReference type="PROSITE" id="PS51133"/>
    </source>
</evidence>
<dbReference type="GO" id="GO:0006386">
    <property type="term" value="P:termination of RNA polymerase III transcription"/>
    <property type="evidence" value="ECO:0007669"/>
    <property type="project" value="TreeGrafter"/>
</dbReference>
<dbReference type="CDD" id="cd00656">
    <property type="entry name" value="Zn-ribbon"/>
    <property type="match status" value="1"/>
</dbReference>
<dbReference type="EMBL" id="MN740490">
    <property type="protein sequence ID" value="QHU29581.1"/>
    <property type="molecule type" value="Genomic_DNA"/>
</dbReference>
<feature type="domain" description="TFIIS-type" evidence="4">
    <location>
        <begin position="141"/>
        <end position="181"/>
    </location>
</feature>
<name>A0A6C0LIT1_9ZZZZ</name>
<evidence type="ECO:0000313" key="5">
    <source>
        <dbReference type="EMBL" id="QHU29581.1"/>
    </source>
</evidence>
<evidence type="ECO:0000256" key="3">
    <source>
        <dbReference type="ARBA" id="ARBA00022833"/>
    </source>
</evidence>
<sequence length="182" mass="21136">MTTASNTSNASNKHEIRNKYREMLMNDIKLTEIEAADLEIGIFNATIDYANSLKIPLSWSCDLFIDSYLNIARSIYSNLDAKSYIGNLELLDKIKSRQILPNKLPYMACEDIFPDKWRDIIEKQKLKFKAAYEIKQFSMTNTIKCGKCKNNKISYYELQTRSGDEAITQFYNCIICGHKWKN</sequence>
<keyword evidence="1" id="KW-0479">Metal-binding</keyword>
<dbReference type="SMART" id="SM00440">
    <property type="entry name" value="ZnF_C2C2"/>
    <property type="match status" value="1"/>
</dbReference>
<dbReference type="GO" id="GO:0005666">
    <property type="term" value="C:RNA polymerase III complex"/>
    <property type="evidence" value="ECO:0007669"/>
    <property type="project" value="TreeGrafter"/>
</dbReference>
<dbReference type="GO" id="GO:0003676">
    <property type="term" value="F:nucleic acid binding"/>
    <property type="evidence" value="ECO:0007669"/>
    <property type="project" value="InterPro"/>
</dbReference>
<proteinExistence type="predicted"/>
<dbReference type="AlphaFoldDB" id="A0A6C0LIT1"/>
<keyword evidence="2" id="KW-0863">Zinc-finger</keyword>
<dbReference type="InterPro" id="IPR036575">
    <property type="entry name" value="TFIIS_cen_dom_sf"/>
</dbReference>
<dbReference type="Pfam" id="PF01096">
    <property type="entry name" value="Zn_ribbon_TFIIS"/>
    <property type="match status" value="1"/>
</dbReference>
<dbReference type="SUPFAM" id="SSF46942">
    <property type="entry name" value="Elongation factor TFIIS domain 2"/>
    <property type="match status" value="1"/>
</dbReference>
<dbReference type="Gene3D" id="2.20.25.10">
    <property type="match status" value="1"/>
</dbReference>
<dbReference type="GO" id="GO:0008270">
    <property type="term" value="F:zinc ion binding"/>
    <property type="evidence" value="ECO:0007669"/>
    <property type="project" value="UniProtKB-KW"/>
</dbReference>
<dbReference type="InterPro" id="IPR001222">
    <property type="entry name" value="Znf_TFIIS"/>
</dbReference>
<dbReference type="PROSITE" id="PS51133">
    <property type="entry name" value="ZF_TFIIS_2"/>
    <property type="match status" value="1"/>
</dbReference>
<dbReference type="PANTHER" id="PTHR11239:SF12">
    <property type="entry name" value="DNA-DIRECTED RNA POLYMERASE III SUBUNIT RPC10"/>
    <property type="match status" value="1"/>
</dbReference>
<evidence type="ECO:0000256" key="1">
    <source>
        <dbReference type="ARBA" id="ARBA00022723"/>
    </source>
</evidence>
<dbReference type="PROSITE" id="PS00466">
    <property type="entry name" value="ZF_TFIIS_1"/>
    <property type="match status" value="1"/>
</dbReference>
<dbReference type="GO" id="GO:0003899">
    <property type="term" value="F:DNA-directed RNA polymerase activity"/>
    <property type="evidence" value="ECO:0007669"/>
    <property type="project" value="InterPro"/>
</dbReference>
<accession>A0A6C0LIT1</accession>
<reference evidence="5" key="1">
    <citation type="journal article" date="2020" name="Nature">
        <title>Giant virus diversity and host interactions through global metagenomics.</title>
        <authorList>
            <person name="Schulz F."/>
            <person name="Roux S."/>
            <person name="Paez-Espino D."/>
            <person name="Jungbluth S."/>
            <person name="Walsh D.A."/>
            <person name="Denef V.J."/>
            <person name="McMahon K.D."/>
            <person name="Konstantinidis K.T."/>
            <person name="Eloe-Fadrosh E.A."/>
            <person name="Kyrpides N.C."/>
            <person name="Woyke T."/>
        </authorList>
    </citation>
    <scope>NUCLEOTIDE SEQUENCE</scope>
    <source>
        <strain evidence="5">GVMAG-M-3300027804-48</strain>
    </source>
</reference>
<dbReference type="PANTHER" id="PTHR11239">
    <property type="entry name" value="DNA-DIRECTED RNA POLYMERASE"/>
    <property type="match status" value="1"/>
</dbReference>
<dbReference type="SUPFAM" id="SSF57783">
    <property type="entry name" value="Zinc beta-ribbon"/>
    <property type="match status" value="1"/>
</dbReference>
<keyword evidence="3" id="KW-0862">Zinc</keyword>